<dbReference type="Proteomes" id="UP000016842">
    <property type="component" value="Unassembled WGS sequence"/>
</dbReference>
<dbReference type="PANTHER" id="PTHR44051">
    <property type="entry name" value="GLUTATHIONE S-TRANSFERASE-RELATED"/>
    <property type="match status" value="1"/>
</dbReference>
<dbReference type="InterPro" id="IPR040079">
    <property type="entry name" value="Glutathione_S-Trfase"/>
</dbReference>
<dbReference type="AlphaFoldDB" id="U4VL52"/>
<dbReference type="SUPFAM" id="SSF47616">
    <property type="entry name" value="GST C-terminal domain-like"/>
    <property type="match status" value="1"/>
</dbReference>
<keyword evidence="3" id="KW-0808">Transferase</keyword>
<dbReference type="PROSITE" id="PS50404">
    <property type="entry name" value="GST_NTER"/>
    <property type="match status" value="1"/>
</dbReference>
<dbReference type="EMBL" id="ASXJ01000007">
    <property type="protein sequence ID" value="ERM03602.1"/>
    <property type="molecule type" value="Genomic_DNA"/>
</dbReference>
<dbReference type="PATRIC" id="fig|1337887.3.peg.213"/>
<dbReference type="SFLD" id="SFLDS00019">
    <property type="entry name" value="Glutathione_Transferase_(cytos"/>
    <property type="match status" value="1"/>
</dbReference>
<evidence type="ECO:0000259" key="2">
    <source>
        <dbReference type="PROSITE" id="PS50405"/>
    </source>
</evidence>
<name>U4VL52_9HYPH</name>
<dbReference type="Gene3D" id="1.20.1050.10">
    <property type="match status" value="1"/>
</dbReference>
<dbReference type="SUPFAM" id="SSF52833">
    <property type="entry name" value="Thioredoxin-like"/>
    <property type="match status" value="1"/>
</dbReference>
<dbReference type="Gene3D" id="3.40.30.10">
    <property type="entry name" value="Glutaredoxin"/>
    <property type="match status" value="1"/>
</dbReference>
<dbReference type="PANTHER" id="PTHR44051:SF2">
    <property type="entry name" value="HYPOTHETICAL GLUTATHIONE S-TRANSFERASE LIKE PROTEIN"/>
    <property type="match status" value="1"/>
</dbReference>
<protein>
    <submittedName>
        <fullName evidence="3">Glutathione S-transferase</fullName>
    </submittedName>
</protein>
<feature type="domain" description="GST C-terminal" evidence="2">
    <location>
        <begin position="86"/>
        <end position="205"/>
    </location>
</feature>
<dbReference type="GO" id="GO:0016740">
    <property type="term" value="F:transferase activity"/>
    <property type="evidence" value="ECO:0007669"/>
    <property type="project" value="UniProtKB-KW"/>
</dbReference>
<feature type="domain" description="GST N-terminal" evidence="1">
    <location>
        <begin position="1"/>
        <end position="82"/>
    </location>
</feature>
<evidence type="ECO:0000313" key="4">
    <source>
        <dbReference type="Proteomes" id="UP000016842"/>
    </source>
</evidence>
<dbReference type="InterPro" id="IPR036282">
    <property type="entry name" value="Glutathione-S-Trfase_C_sf"/>
</dbReference>
<comment type="caution">
    <text evidence="3">The sequence shown here is derived from an EMBL/GenBank/DDBJ whole genome shotgun (WGS) entry which is preliminary data.</text>
</comment>
<dbReference type="PROSITE" id="PS50405">
    <property type="entry name" value="GST_CTER"/>
    <property type="match status" value="1"/>
</dbReference>
<dbReference type="Pfam" id="PF13410">
    <property type="entry name" value="GST_C_2"/>
    <property type="match status" value="1"/>
</dbReference>
<dbReference type="CDD" id="cd03056">
    <property type="entry name" value="GST_N_4"/>
    <property type="match status" value="1"/>
</dbReference>
<accession>U4VL52</accession>
<proteinExistence type="predicted"/>
<dbReference type="SFLD" id="SFLDG00358">
    <property type="entry name" value="Main_(cytGST)"/>
    <property type="match status" value="1"/>
</dbReference>
<organism evidence="3 4">
    <name type="scientific">Brucella intermedia 229E</name>
    <dbReference type="NCBI Taxonomy" id="1337887"/>
    <lineage>
        <taxon>Bacteria</taxon>
        <taxon>Pseudomonadati</taxon>
        <taxon>Pseudomonadota</taxon>
        <taxon>Alphaproteobacteria</taxon>
        <taxon>Hyphomicrobiales</taxon>
        <taxon>Brucellaceae</taxon>
        <taxon>Brucella/Ochrobactrum group</taxon>
        <taxon>Brucella</taxon>
    </lineage>
</organism>
<gene>
    <name evidence="3" type="ORF">Q644_00985</name>
</gene>
<sequence length="205" mass="23130">MLTLYEHADSGNCYKPRLLLAKIGKPFRHVAVSSLDGSTRTPEYLARNPNGKVPLLELEDGRFLAESNAILLHLAEGTPPLLPQDPPYERALVYQWLFFEQYSHEPYIAVRRALMVYPERSRDATPERLASTLAGGEKALAVMETQLKKTPFIAGHTYTVADIALYAYTHEAHLGGFDMQRYPAVRAWLERVASDKGHVPIEWLP</sequence>
<dbReference type="InterPro" id="IPR036249">
    <property type="entry name" value="Thioredoxin-like_sf"/>
</dbReference>
<dbReference type="InterPro" id="IPR004045">
    <property type="entry name" value="Glutathione_S-Trfase_N"/>
</dbReference>
<reference evidence="3 4" key="1">
    <citation type="journal article" date="2014" name="FEMS Microbiol. Lett.">
        <title>Genome sequencing analysis reveals virulence-related gene content of Ochrobactrum intermedium strain 229E, a urease-positive strain isolated from the human gastric niche.</title>
        <authorList>
            <person name="Kulkarni G.J."/>
            <person name="Shetty S."/>
            <person name="Dharne M.S."/>
            <person name="Shouche Y.S."/>
        </authorList>
    </citation>
    <scope>NUCLEOTIDE SEQUENCE [LARGE SCALE GENOMIC DNA]</scope>
    <source>
        <strain evidence="3 4">229E</strain>
    </source>
</reference>
<evidence type="ECO:0000259" key="1">
    <source>
        <dbReference type="PROSITE" id="PS50404"/>
    </source>
</evidence>
<evidence type="ECO:0000313" key="3">
    <source>
        <dbReference type="EMBL" id="ERM03602.1"/>
    </source>
</evidence>
<dbReference type="InterPro" id="IPR010987">
    <property type="entry name" value="Glutathione-S-Trfase_C-like"/>
</dbReference>
<dbReference type="Pfam" id="PF02798">
    <property type="entry name" value="GST_N"/>
    <property type="match status" value="1"/>
</dbReference>
<dbReference type="SFLD" id="SFLDG01151">
    <property type="entry name" value="Main.2:_Nu-like"/>
    <property type="match status" value="1"/>
</dbReference>